<sequence length="505" mass="58577">MLFYLFEKKQRLSYLSGGSGSFVSSVRVLDTDSPEPDFLYICGSLEDLDRITKPVSCSFLLTGPVEKQSIPEQLRGLDIACVTESTPVVKVLQDVFALILSLVNWDIRLNNASFEGTEYANLFKIIREQFTMPFLLHDRNFGIIAYSQDSLADPKRELVPIERVNEIIMEEGTVHKIFEHREPYIYPPFPCEERWLCSNFFSGNHFECRFIAAYDQSSPNINGQLELLKICCAYTGKIFINKSGKLIDKRQNEELHELIRSYIQQSSDLTGQDIIPIIKRTDWQIQDQYRVVIFRMPDAMEFKNSSSYLCRYLETDVIHSCALIMEPLIIWIMNYRFQGKTKYQFGDYRKVVPYLVREFNCKAGMSNKMGSFMGLRDAYTQANAALRLGEKKDPHLWCYNFADYTMEYITDRLTSELSPENMLHPGVIALTEYDKQNGTEYLKTIQYFSDARYNMTTAAARLPVHRLTFLRRLEKIKEISRIDFENSDELLLIQLSLNILGASKN</sequence>
<evidence type="ECO:0000259" key="1">
    <source>
        <dbReference type="Pfam" id="PF13556"/>
    </source>
</evidence>
<reference evidence="3" key="1">
    <citation type="submission" date="2009-12" db="EMBL/GenBank/DDBJ databases">
        <title>Complete sequence of Treponema primitia strain ZAS-2.</title>
        <authorList>
            <person name="Tetu S.G."/>
            <person name="Matson E."/>
            <person name="Ren Q."/>
            <person name="Seshadri R."/>
            <person name="Elbourne L."/>
            <person name="Hassan K.A."/>
            <person name="Durkin A."/>
            <person name="Radune D."/>
            <person name="Mohamoud Y."/>
            <person name="Shay R."/>
            <person name="Jin S."/>
            <person name="Zhang X."/>
            <person name="Lucey K."/>
            <person name="Ballor N.R."/>
            <person name="Ottesen E."/>
            <person name="Rosenthal R."/>
            <person name="Allen A."/>
            <person name="Leadbetter J.R."/>
            <person name="Paulsen I.T."/>
        </authorList>
    </citation>
    <scope>NUCLEOTIDE SEQUENCE [LARGE SCALE GENOMIC DNA]</scope>
    <source>
        <strain evidence="3">ATCC BAA-887 / DSM 12427 / ZAS-2</strain>
    </source>
</reference>
<evidence type="ECO:0000313" key="2">
    <source>
        <dbReference type="EMBL" id="AEF86521.1"/>
    </source>
</evidence>
<dbReference type="HOGENOM" id="CLU_035898_1_0_12"/>
<dbReference type="KEGG" id="tpi:TREPR_1550"/>
<dbReference type="eggNOG" id="COG2508">
    <property type="taxonomic scope" value="Bacteria"/>
</dbReference>
<organism evidence="2 3">
    <name type="scientific">Treponema primitia (strain ATCC BAA-887 / DSM 12427 / ZAS-2)</name>
    <dbReference type="NCBI Taxonomy" id="545694"/>
    <lineage>
        <taxon>Bacteria</taxon>
        <taxon>Pseudomonadati</taxon>
        <taxon>Spirochaetota</taxon>
        <taxon>Spirochaetia</taxon>
        <taxon>Spirochaetales</taxon>
        <taxon>Treponemataceae</taxon>
        <taxon>Treponema</taxon>
    </lineage>
</organism>
<dbReference type="Gene3D" id="1.10.10.2840">
    <property type="entry name" value="PucR C-terminal helix-turn-helix domain"/>
    <property type="match status" value="1"/>
</dbReference>
<keyword evidence="3" id="KW-1185">Reference proteome</keyword>
<reference evidence="2 3" key="2">
    <citation type="journal article" date="2011" name="ISME J.">
        <title>RNA-seq reveals cooperative metabolic interactions between two termite-gut spirochete species in co-culture.</title>
        <authorList>
            <person name="Rosenthal A.Z."/>
            <person name="Matson E.G."/>
            <person name="Eldar A."/>
            <person name="Leadbetter J.R."/>
        </authorList>
    </citation>
    <scope>NUCLEOTIDE SEQUENCE [LARGE SCALE GENOMIC DNA]</scope>
    <source>
        <strain evidence="3">ATCC BAA-887 / DSM 12427 / ZAS-2</strain>
    </source>
</reference>
<dbReference type="EMBL" id="CP001843">
    <property type="protein sequence ID" value="AEF86521.1"/>
    <property type="molecule type" value="Genomic_DNA"/>
</dbReference>
<dbReference type="AlphaFoldDB" id="F5YPF0"/>
<feature type="domain" description="PucR C-terminal helix-turn-helix" evidence="1">
    <location>
        <begin position="441"/>
        <end position="498"/>
    </location>
</feature>
<dbReference type="Proteomes" id="UP000009223">
    <property type="component" value="Chromosome"/>
</dbReference>
<dbReference type="STRING" id="545694.TREPR_1550"/>
<evidence type="ECO:0000313" key="3">
    <source>
        <dbReference type="Proteomes" id="UP000009223"/>
    </source>
</evidence>
<proteinExistence type="predicted"/>
<dbReference type="RefSeq" id="WP_015708559.1">
    <property type="nucleotide sequence ID" value="NC_015578.1"/>
</dbReference>
<dbReference type="PANTHER" id="PTHR33744">
    <property type="entry name" value="CARBOHYDRATE DIACID REGULATOR"/>
    <property type="match status" value="1"/>
</dbReference>
<dbReference type="InterPro" id="IPR025736">
    <property type="entry name" value="PucR_C-HTH_dom"/>
</dbReference>
<gene>
    <name evidence="2" type="ordered locus">TREPR_1550</name>
</gene>
<dbReference type="InterPro" id="IPR042070">
    <property type="entry name" value="PucR_C-HTH_sf"/>
</dbReference>
<protein>
    <recommendedName>
        <fullName evidence="1">PucR C-terminal helix-turn-helix domain-containing protein</fullName>
    </recommendedName>
</protein>
<dbReference type="PANTHER" id="PTHR33744:SF1">
    <property type="entry name" value="DNA-BINDING TRANSCRIPTIONAL ACTIVATOR ADER"/>
    <property type="match status" value="1"/>
</dbReference>
<dbReference type="InterPro" id="IPR051448">
    <property type="entry name" value="CdaR-like_regulators"/>
</dbReference>
<dbReference type="Pfam" id="PF13556">
    <property type="entry name" value="HTH_30"/>
    <property type="match status" value="1"/>
</dbReference>
<dbReference type="OrthoDB" id="3190266at2"/>
<accession>F5YPF0</accession>
<name>F5YPF0_TREPZ</name>